<evidence type="ECO:0000259" key="1">
    <source>
        <dbReference type="Pfam" id="PF01370"/>
    </source>
</evidence>
<reference evidence="2 3" key="1">
    <citation type="submission" date="2019-03" db="EMBL/GenBank/DDBJ databases">
        <title>Draft genome sequences of novel Actinobacteria.</title>
        <authorList>
            <person name="Sahin N."/>
            <person name="Ay H."/>
            <person name="Saygin H."/>
        </authorList>
    </citation>
    <scope>NUCLEOTIDE SEQUENCE [LARGE SCALE GENOMIC DNA]</scope>
    <source>
        <strain evidence="2 3">DSM 45347</strain>
    </source>
</reference>
<evidence type="ECO:0000313" key="2">
    <source>
        <dbReference type="EMBL" id="TDC19043.1"/>
    </source>
</evidence>
<dbReference type="InterPro" id="IPR036291">
    <property type="entry name" value="NAD(P)-bd_dom_sf"/>
</dbReference>
<evidence type="ECO:0000313" key="3">
    <source>
        <dbReference type="Proteomes" id="UP000295431"/>
    </source>
</evidence>
<proteinExistence type="predicted"/>
<name>A0A4R4PD44_9ACTN</name>
<organism evidence="2 3">
    <name type="scientific">Actinomadura bangladeshensis</name>
    <dbReference type="NCBI Taxonomy" id="453573"/>
    <lineage>
        <taxon>Bacteria</taxon>
        <taxon>Bacillati</taxon>
        <taxon>Actinomycetota</taxon>
        <taxon>Actinomycetes</taxon>
        <taxon>Streptosporangiales</taxon>
        <taxon>Thermomonosporaceae</taxon>
        <taxon>Actinomadura</taxon>
    </lineage>
</organism>
<dbReference type="InterPro" id="IPR001509">
    <property type="entry name" value="Epimerase_deHydtase"/>
</dbReference>
<dbReference type="Gene3D" id="3.40.50.720">
    <property type="entry name" value="NAD(P)-binding Rossmann-like Domain"/>
    <property type="match status" value="1"/>
</dbReference>
<dbReference type="GO" id="GO:0005737">
    <property type="term" value="C:cytoplasm"/>
    <property type="evidence" value="ECO:0007669"/>
    <property type="project" value="TreeGrafter"/>
</dbReference>
<dbReference type="SUPFAM" id="SSF51735">
    <property type="entry name" value="NAD(P)-binding Rossmann-fold domains"/>
    <property type="match status" value="1"/>
</dbReference>
<accession>A0A4R4PD44</accession>
<dbReference type="AlphaFoldDB" id="A0A4R4PD44"/>
<dbReference type="GO" id="GO:0004029">
    <property type="term" value="F:aldehyde dehydrogenase (NAD+) activity"/>
    <property type="evidence" value="ECO:0007669"/>
    <property type="project" value="TreeGrafter"/>
</dbReference>
<protein>
    <submittedName>
        <fullName evidence="2">NAD-dependent epimerase/dehydratase family protein</fullName>
    </submittedName>
</protein>
<dbReference type="OrthoDB" id="9787486at2"/>
<comment type="caution">
    <text evidence="2">The sequence shown here is derived from an EMBL/GenBank/DDBJ whole genome shotgun (WGS) entry which is preliminary data.</text>
</comment>
<dbReference type="EMBL" id="SMJW01000013">
    <property type="protein sequence ID" value="TDC19043.1"/>
    <property type="molecule type" value="Genomic_DNA"/>
</dbReference>
<keyword evidence="3" id="KW-1185">Reference proteome</keyword>
<dbReference type="PANTHER" id="PTHR48079:SF6">
    <property type="entry name" value="NAD(P)-BINDING DOMAIN-CONTAINING PROTEIN-RELATED"/>
    <property type="match status" value="1"/>
</dbReference>
<gene>
    <name evidence="2" type="ORF">E1284_04740</name>
</gene>
<dbReference type="PANTHER" id="PTHR48079">
    <property type="entry name" value="PROTEIN YEEZ"/>
    <property type="match status" value="1"/>
</dbReference>
<dbReference type="Proteomes" id="UP000295431">
    <property type="component" value="Unassembled WGS sequence"/>
</dbReference>
<sequence length="319" mass="33188">MKVLVVGASGYLGGAVCARLERTGHEVIGLSRSGGGPARRAVRGDATRPSLALAGDALDEVRAEVTHIVTAFGSVGWDAGPAEALDLHAAGVRNVLALARGCERFAGLVHVSSLLALGRASGRVGNRELYVGQTFRNWYEYGKYVAEGLVRAARDVPSTNVRFGPLLGVPASPGALSARHGLLAALRPLLQGYPVHLRGGGEFPCYPGEVTGAAEVVGRAVEAPAAGATWTWYDPDDPTLADVLRAVCRPLGRVPRIVDSAAVGRLQRALASRAGVPPALLGYAEPWFDLDPAVLDAVPGGPPRCPPGYLEATGREVFA</sequence>
<dbReference type="RefSeq" id="WP_131937431.1">
    <property type="nucleotide sequence ID" value="NZ_BAAAMX010000011.1"/>
</dbReference>
<feature type="domain" description="NAD-dependent epimerase/dehydratase" evidence="1">
    <location>
        <begin position="3"/>
        <end position="202"/>
    </location>
</feature>
<dbReference type="Pfam" id="PF01370">
    <property type="entry name" value="Epimerase"/>
    <property type="match status" value="1"/>
</dbReference>
<dbReference type="InterPro" id="IPR051783">
    <property type="entry name" value="NAD(P)-dependent_oxidoreduct"/>
</dbReference>